<dbReference type="Proteomes" id="UP000323011">
    <property type="component" value="Unassembled WGS sequence"/>
</dbReference>
<dbReference type="Gene3D" id="3.30.200.20">
    <property type="entry name" value="Phosphorylase Kinase, domain 1"/>
    <property type="match status" value="1"/>
</dbReference>
<dbReference type="GO" id="GO:0016491">
    <property type="term" value="F:oxidoreductase activity"/>
    <property type="evidence" value="ECO:0007669"/>
    <property type="project" value="InterPro"/>
</dbReference>
<keyword evidence="5 10" id="KW-0547">Nucleotide-binding</keyword>
<dbReference type="InterPro" id="IPR008271">
    <property type="entry name" value="Ser/Thr_kinase_AS"/>
</dbReference>
<evidence type="ECO:0000256" key="1">
    <source>
        <dbReference type="ARBA" id="ARBA00001946"/>
    </source>
</evidence>
<dbReference type="InterPro" id="IPR000719">
    <property type="entry name" value="Prot_kinase_dom"/>
</dbReference>
<feature type="region of interest" description="Disordered" evidence="11">
    <location>
        <begin position="430"/>
        <end position="449"/>
    </location>
</feature>
<dbReference type="PROSITE" id="PS00108">
    <property type="entry name" value="PROTEIN_KINASE_ST"/>
    <property type="match status" value="1"/>
</dbReference>
<evidence type="ECO:0000256" key="9">
    <source>
        <dbReference type="ARBA" id="ARBA00024334"/>
    </source>
</evidence>
<dbReference type="SMART" id="SM00054">
    <property type="entry name" value="EFh"/>
    <property type="match status" value="3"/>
</dbReference>
<evidence type="ECO:0000259" key="12">
    <source>
        <dbReference type="PROSITE" id="PS50011"/>
    </source>
</evidence>
<accession>A0A5A8C340</accession>
<dbReference type="PANTHER" id="PTHR24349">
    <property type="entry name" value="SERINE/THREONINE-PROTEIN KINASE"/>
    <property type="match status" value="1"/>
</dbReference>
<dbReference type="PROSITE" id="PS50011">
    <property type="entry name" value="PROTEIN_KINASE_DOM"/>
    <property type="match status" value="1"/>
</dbReference>
<dbReference type="PROSITE" id="PS50222">
    <property type="entry name" value="EF_HAND_2"/>
    <property type="match status" value="3"/>
</dbReference>
<dbReference type="GO" id="GO:0005524">
    <property type="term" value="F:ATP binding"/>
    <property type="evidence" value="ECO:0007669"/>
    <property type="project" value="UniProtKB-UniRule"/>
</dbReference>
<dbReference type="SUPFAM" id="SSF56112">
    <property type="entry name" value="Protein kinase-like (PK-like)"/>
    <property type="match status" value="1"/>
</dbReference>
<feature type="region of interest" description="Disordered" evidence="11">
    <location>
        <begin position="1099"/>
        <end position="1118"/>
    </location>
</feature>
<evidence type="ECO:0000313" key="15">
    <source>
        <dbReference type="Proteomes" id="UP000323011"/>
    </source>
</evidence>
<sequence>MAQTVRGYELALSATGDRPRLEENAKGFRFPGPGWVRVKVAASAVTDENVAAMSEEAAAHSHWHGTVCSGVVEAATSCATADADPDALEWVPKRGDRVAVVVGAGAHASHVVCPWRCALPIPDSLPLAEAAALLASVVPAYLAVFGDGGMAPGARVAVLGAETPAGTAACQLLASMANTTVMAVCSNGVALGDMMRQGVDAAVAEADLPVPCWRSGHGGDPGETSGAAAWGRAVRRAVSAALRDELRSSGASGGSTGWDAPDLDDDLAGDAGSESSDAESASAAGSAPDDTAGGLAVDEPAEAGQAALRLGGLDADVSRGFDLVAYADEDPPLEHALSGPDRGRIDKSASVDFLPAIRSAASMTTRPAASAAGGIGGPRHAIRLWELGALRPQIAHCALYKDARTAVALAAAGGSGTSAGTVLLLPRPLGRRETARSTGTAPSVPRNSLPWPAVEAAQLRCGWIRRSFARSILLTAPTTGLAALMPEGRDEADDASEGGGGTPLGDSPKRPESLRRPDSPPARHPRRASSTAALDIFAGSHSARPGQGGRGAVHAVGGERHRSEHHDHDDGGDDGGGGGDDDDDDLWPLASQRSVPHSAAPTGSAAAASGPATGRRPDAVTPLATTFRPSSAGPLSARVGPLPDPAAGIPTDVLLALGSLPARQQIAALAYINSLNAALLDGLPEHRARRRRVATPGHMRRRLINHHINTRTSVWDAYESMRELGVGMTGRVHLARHRRTGVLYAVKSIDLDKMAAAYLEELRSEIAFLTLLDHPNVITLYETFEDDTEGRLYLVLEYCSGGELFERLHEQKGSHFGEAHAAALVYQMLSAVAYCHRMGIAHRDLKLENFLLSSRDHDARVVLIDFGLSNRYAAGSGEHELADSLTNSAEQRGGTIRKMTTVLGTAYYTAPEILAKAPSYSEVCDVWSLGVIGYMLLSGSPPFRGRTDAEILERVRRGRYTLSTPVWQGVSDEAKSFVRACLKYNPERRPTAVECRRMAWFQRVAEQAASSPPGRRPDLDIVRAAMPVPVRAAALRRSIRHGALGMPGSGSPAGDDGAGSVTDSASNTPRAGGDTPLGAEASASSPAAMAAAGGASGVAGAASAGTDASDLSASGGTLTGAASETAAAAPASPTDDGFSALLARQIDPHVAAGLQDYAESSRLKRAALAAVAFSAAPEEVASLRDTFCALDSDGTGILSLRQIADALVRGSRPPIAREDADAMVTRFCADGQSVMGYSEFLAAAMPRSVLLSEPRLREAFGRLDADGTGFITVPTLRALMGDLYTDDELAGMIREADSDQDGRLSFQDFQGVVLGRPPVVQAGEAPGEGEPLAAAAAAAAASVTA</sequence>
<feature type="region of interest" description="Disordered" evidence="11">
    <location>
        <begin position="247"/>
        <end position="296"/>
    </location>
</feature>
<dbReference type="SUPFAM" id="SSF50129">
    <property type="entry name" value="GroES-like"/>
    <property type="match status" value="1"/>
</dbReference>
<dbReference type="EMBL" id="VLTN01000084">
    <property type="protein sequence ID" value="KAA0146520.1"/>
    <property type="molecule type" value="Genomic_DNA"/>
</dbReference>
<dbReference type="InterPro" id="IPR020843">
    <property type="entry name" value="ER"/>
</dbReference>
<dbReference type="Pfam" id="PF00069">
    <property type="entry name" value="Pkinase"/>
    <property type="match status" value="1"/>
</dbReference>
<dbReference type="InterPro" id="IPR017441">
    <property type="entry name" value="Protein_kinase_ATP_BS"/>
</dbReference>
<dbReference type="InterPro" id="IPR011009">
    <property type="entry name" value="Kinase-like_dom_sf"/>
</dbReference>
<evidence type="ECO:0000256" key="2">
    <source>
        <dbReference type="ARBA" id="ARBA00022527"/>
    </source>
</evidence>
<evidence type="ECO:0000256" key="5">
    <source>
        <dbReference type="ARBA" id="ARBA00022741"/>
    </source>
</evidence>
<dbReference type="Gene3D" id="1.10.238.10">
    <property type="entry name" value="EF-hand"/>
    <property type="match status" value="2"/>
</dbReference>
<dbReference type="Pfam" id="PF13499">
    <property type="entry name" value="EF-hand_7"/>
    <property type="match status" value="1"/>
</dbReference>
<gene>
    <name evidence="14" type="ORF">FNF29_07992</name>
</gene>
<dbReference type="Gene3D" id="3.90.180.10">
    <property type="entry name" value="Medium-chain alcohol dehydrogenases, catalytic domain"/>
    <property type="match status" value="1"/>
</dbReference>
<dbReference type="InterPro" id="IPR011992">
    <property type="entry name" value="EF-hand-dom_pair"/>
</dbReference>
<comment type="cofactor">
    <cofactor evidence="1">
        <name>Mg(2+)</name>
        <dbReference type="ChEBI" id="CHEBI:18420"/>
    </cofactor>
</comment>
<feature type="domain" description="EF-hand" evidence="13">
    <location>
        <begin position="1251"/>
        <end position="1286"/>
    </location>
</feature>
<evidence type="ECO:0000256" key="10">
    <source>
        <dbReference type="PROSITE-ProRule" id="PRU10141"/>
    </source>
</evidence>
<feature type="domain" description="EF-hand" evidence="13">
    <location>
        <begin position="1287"/>
        <end position="1319"/>
    </location>
</feature>
<keyword evidence="7" id="KW-0106">Calcium</keyword>
<dbReference type="Gene3D" id="1.10.510.10">
    <property type="entry name" value="Transferase(Phosphotransferase) domain 1"/>
    <property type="match status" value="1"/>
</dbReference>
<dbReference type="Gene3D" id="3.40.50.720">
    <property type="entry name" value="NAD(P)-binding Rossmann-like Domain"/>
    <property type="match status" value="1"/>
</dbReference>
<dbReference type="GO" id="GO:0005509">
    <property type="term" value="F:calcium ion binding"/>
    <property type="evidence" value="ECO:0007669"/>
    <property type="project" value="InterPro"/>
</dbReference>
<feature type="domain" description="Protein kinase" evidence="12">
    <location>
        <begin position="718"/>
        <end position="1001"/>
    </location>
</feature>
<keyword evidence="3" id="KW-0808">Transferase</keyword>
<evidence type="ECO:0000256" key="7">
    <source>
        <dbReference type="ARBA" id="ARBA00022837"/>
    </source>
</evidence>
<feature type="domain" description="EF-hand" evidence="13">
    <location>
        <begin position="1178"/>
        <end position="1213"/>
    </location>
</feature>
<keyword evidence="6" id="KW-0418">Kinase</keyword>
<evidence type="ECO:0000256" key="4">
    <source>
        <dbReference type="ARBA" id="ARBA00022737"/>
    </source>
</evidence>
<evidence type="ECO:0000259" key="13">
    <source>
        <dbReference type="PROSITE" id="PS50222"/>
    </source>
</evidence>
<comment type="similarity">
    <text evidence="9">Belongs to the protein kinase superfamily. Ser/Thr protein kinase family. CDPK subfamily.</text>
</comment>
<evidence type="ECO:0000256" key="8">
    <source>
        <dbReference type="ARBA" id="ARBA00022840"/>
    </source>
</evidence>
<feature type="compositionally biased region" description="Low complexity" evidence="11">
    <location>
        <begin position="1049"/>
        <end position="1060"/>
    </location>
</feature>
<feature type="compositionally biased region" description="Basic and acidic residues" evidence="11">
    <location>
        <begin position="507"/>
        <end position="518"/>
    </location>
</feature>
<dbReference type="SMART" id="SM00829">
    <property type="entry name" value="PKS_ER"/>
    <property type="match status" value="1"/>
</dbReference>
<dbReference type="CDD" id="cd00051">
    <property type="entry name" value="EFh"/>
    <property type="match status" value="1"/>
</dbReference>
<feature type="region of interest" description="Disordered" evidence="11">
    <location>
        <begin position="1043"/>
        <end position="1082"/>
    </location>
</feature>
<keyword evidence="4" id="KW-0677">Repeat</keyword>
<keyword evidence="8 10" id="KW-0067">ATP-binding</keyword>
<feature type="compositionally biased region" description="Low complexity" evidence="11">
    <location>
        <begin position="269"/>
        <end position="294"/>
    </location>
</feature>
<reference evidence="14 15" key="1">
    <citation type="submission" date="2019-07" db="EMBL/GenBank/DDBJ databases">
        <title>Genomes of Cafeteria roenbergensis.</title>
        <authorList>
            <person name="Fischer M.G."/>
            <person name="Hackl T."/>
            <person name="Roman M."/>
        </authorList>
    </citation>
    <scope>NUCLEOTIDE SEQUENCE [LARGE SCALE GENOMIC DNA]</scope>
    <source>
        <strain evidence="14 15">BVI</strain>
    </source>
</reference>
<evidence type="ECO:0000313" key="14">
    <source>
        <dbReference type="EMBL" id="KAA0146520.1"/>
    </source>
</evidence>
<dbReference type="InterPro" id="IPR011032">
    <property type="entry name" value="GroES-like_sf"/>
</dbReference>
<dbReference type="GO" id="GO:0004674">
    <property type="term" value="F:protein serine/threonine kinase activity"/>
    <property type="evidence" value="ECO:0007669"/>
    <property type="project" value="UniProtKB-KW"/>
</dbReference>
<dbReference type="FunFam" id="1.10.510.10:FF:000571">
    <property type="entry name" value="Maternal embryonic leucine zipper kinase"/>
    <property type="match status" value="1"/>
</dbReference>
<evidence type="ECO:0000256" key="3">
    <source>
        <dbReference type="ARBA" id="ARBA00022679"/>
    </source>
</evidence>
<dbReference type="SMART" id="SM00220">
    <property type="entry name" value="S_TKc"/>
    <property type="match status" value="1"/>
</dbReference>
<dbReference type="PROSITE" id="PS00107">
    <property type="entry name" value="PROTEIN_KINASE_ATP"/>
    <property type="match status" value="1"/>
</dbReference>
<organism evidence="14 15">
    <name type="scientific">Cafeteria roenbergensis</name>
    <name type="common">Marine flagellate</name>
    <dbReference type="NCBI Taxonomy" id="33653"/>
    <lineage>
        <taxon>Eukaryota</taxon>
        <taxon>Sar</taxon>
        <taxon>Stramenopiles</taxon>
        <taxon>Bigyra</taxon>
        <taxon>Opalozoa</taxon>
        <taxon>Bicosoecida</taxon>
        <taxon>Cafeteriaceae</taxon>
        <taxon>Cafeteria</taxon>
    </lineage>
</organism>
<dbReference type="SUPFAM" id="SSF47473">
    <property type="entry name" value="EF-hand"/>
    <property type="match status" value="1"/>
</dbReference>
<name>A0A5A8C340_CAFRO</name>
<keyword evidence="2" id="KW-0723">Serine/threonine-protein kinase</keyword>
<dbReference type="InterPro" id="IPR050205">
    <property type="entry name" value="CDPK_Ser/Thr_kinases"/>
</dbReference>
<dbReference type="OMA" id="LERWCAL"/>
<keyword evidence="15" id="KW-1185">Reference proteome</keyword>
<proteinExistence type="inferred from homology"/>
<dbReference type="FunFam" id="1.10.238.10:FF:000003">
    <property type="entry name" value="Calmodulin A"/>
    <property type="match status" value="1"/>
</dbReference>
<evidence type="ECO:0000256" key="6">
    <source>
        <dbReference type="ARBA" id="ARBA00022777"/>
    </source>
</evidence>
<feature type="compositionally biased region" description="Low complexity" evidence="11">
    <location>
        <begin position="598"/>
        <end position="614"/>
    </location>
</feature>
<protein>
    <submittedName>
        <fullName evidence="14">Uncharacterized protein</fullName>
    </submittedName>
</protein>
<dbReference type="FunFam" id="3.30.200.20:FF:000042">
    <property type="entry name" value="Aurora kinase A"/>
    <property type="match status" value="1"/>
</dbReference>
<dbReference type="PROSITE" id="PS00018">
    <property type="entry name" value="EF_HAND_1"/>
    <property type="match status" value="1"/>
</dbReference>
<dbReference type="InterPro" id="IPR002048">
    <property type="entry name" value="EF_hand_dom"/>
</dbReference>
<feature type="compositionally biased region" description="Basic and acidic residues" evidence="11">
    <location>
        <begin position="557"/>
        <end position="569"/>
    </location>
</feature>
<comment type="caution">
    <text evidence="14">The sequence shown here is derived from an EMBL/GenBank/DDBJ whole genome shotgun (WGS) entry which is preliminary data.</text>
</comment>
<evidence type="ECO:0000256" key="11">
    <source>
        <dbReference type="SAM" id="MobiDB-lite"/>
    </source>
</evidence>
<dbReference type="InterPro" id="IPR018247">
    <property type="entry name" value="EF_Hand_1_Ca_BS"/>
</dbReference>
<dbReference type="CDD" id="cd05117">
    <property type="entry name" value="STKc_CAMK"/>
    <property type="match status" value="1"/>
</dbReference>
<feature type="region of interest" description="Disordered" evidence="11">
    <location>
        <begin position="484"/>
        <end position="635"/>
    </location>
</feature>
<feature type="binding site" evidence="10">
    <location>
        <position position="747"/>
    </location>
    <ligand>
        <name>ATP</name>
        <dbReference type="ChEBI" id="CHEBI:30616"/>
    </ligand>
</feature>